<gene>
    <name evidence="1" type="ORF">COU81_01675</name>
</gene>
<dbReference type="AlphaFoldDB" id="A0A2M8KEC0"/>
<evidence type="ECO:0000313" key="2">
    <source>
        <dbReference type="Proteomes" id="UP000231450"/>
    </source>
</evidence>
<dbReference type="EMBL" id="PFDW01000038">
    <property type="protein sequence ID" value="PJE58257.1"/>
    <property type="molecule type" value="Genomic_DNA"/>
</dbReference>
<evidence type="ECO:0008006" key="3">
    <source>
        <dbReference type="Google" id="ProtNLM"/>
    </source>
</evidence>
<organism evidence="1 2">
    <name type="scientific">Candidatus Portnoybacteria bacterium CG10_big_fil_rev_8_21_14_0_10_36_7</name>
    <dbReference type="NCBI Taxonomy" id="1974812"/>
    <lineage>
        <taxon>Bacteria</taxon>
        <taxon>Candidatus Portnoyibacteriota</taxon>
    </lineage>
</organism>
<dbReference type="Proteomes" id="UP000231450">
    <property type="component" value="Unassembled WGS sequence"/>
</dbReference>
<proteinExistence type="predicted"/>
<comment type="caution">
    <text evidence="1">The sequence shown here is derived from an EMBL/GenBank/DDBJ whole genome shotgun (WGS) entry which is preliminary data.</text>
</comment>
<sequence>MKIFIAGPIAQATYNQLKRFDEMKHYYETQGHEVITEINVPHLQLMNDTQIIADKCQKEPPETAWLIMLMHKIWVMAQCDTLILLPCWRVCPTSVALWIVAKEINMSVLEDKGLVIIDNEDELEDWFHRQIK</sequence>
<evidence type="ECO:0000313" key="1">
    <source>
        <dbReference type="EMBL" id="PJE58257.1"/>
    </source>
</evidence>
<name>A0A2M8KEC0_9BACT</name>
<accession>A0A2M8KEC0</accession>
<protein>
    <recommendedName>
        <fullName evidence="3">DUF4406 domain-containing protein</fullName>
    </recommendedName>
</protein>
<reference evidence="2" key="1">
    <citation type="submission" date="2017-09" db="EMBL/GenBank/DDBJ databases">
        <title>Depth-based differentiation of microbial function through sediment-hosted aquifers and enrichment of novel symbionts in the deep terrestrial subsurface.</title>
        <authorList>
            <person name="Probst A.J."/>
            <person name="Ladd B."/>
            <person name="Jarett J.K."/>
            <person name="Geller-Mcgrath D.E."/>
            <person name="Sieber C.M.K."/>
            <person name="Emerson J.B."/>
            <person name="Anantharaman K."/>
            <person name="Thomas B.C."/>
            <person name="Malmstrom R."/>
            <person name="Stieglmeier M."/>
            <person name="Klingl A."/>
            <person name="Woyke T."/>
            <person name="Ryan C.M."/>
            <person name="Banfield J.F."/>
        </authorList>
    </citation>
    <scope>NUCLEOTIDE SEQUENCE [LARGE SCALE GENOMIC DNA]</scope>
</reference>